<evidence type="ECO:0008006" key="3">
    <source>
        <dbReference type="Google" id="ProtNLM"/>
    </source>
</evidence>
<name>A0ABS2KJB3_9GAMM</name>
<evidence type="ECO:0000313" key="1">
    <source>
        <dbReference type="EMBL" id="MBM7131267.1"/>
    </source>
</evidence>
<gene>
    <name evidence="1" type="ORF">ISS99_17200</name>
</gene>
<reference evidence="1" key="1">
    <citation type="submission" date="2020-10" db="EMBL/GenBank/DDBJ databases">
        <title>Phylogeny of dyella-like bacteria.</title>
        <authorList>
            <person name="Fu J."/>
        </authorList>
    </citation>
    <scope>NUCLEOTIDE SEQUENCE</scope>
    <source>
        <strain evidence="1">DHON07</strain>
    </source>
</reference>
<dbReference type="EMBL" id="JADIKF010000040">
    <property type="protein sequence ID" value="MBM7131267.1"/>
    <property type="molecule type" value="Genomic_DNA"/>
</dbReference>
<accession>A0ABS2KJB3</accession>
<proteinExistence type="predicted"/>
<protein>
    <recommendedName>
        <fullName evidence="3">Replication initiator protein A</fullName>
    </recommendedName>
</protein>
<dbReference type="Proteomes" id="UP001430193">
    <property type="component" value="Unassembled WGS sequence"/>
</dbReference>
<sequence>MNRQSELTRKPAFVRFFRSDQAKYTGPTLNVHMFTEDIVDLMPYGFHKGSKNRTVKFEGSEAERARAIHILQGMSEHTYGLDADTVCRAINDLAKRIAWEGRALFEILPCEDGSVFLHSVTSRRMVRIFGLAVQFVPRKDRALWGGPRFRRAVGSSLWNVDIPRCLGGRRSYLRTLKRLERFDGFGPAFFQKDMQSGLIEARFDHRKYNRMISIFKSIVTYQWGWNYRDWSMDNSTEFFDVYRRLREERAKVMFRDHIIGEINKLFSRLSIHCVLSVDGLLTLSEVDALEKNLISGELSFSDLLDRVSKT</sequence>
<dbReference type="RefSeq" id="WP_204632857.1">
    <property type="nucleotide sequence ID" value="NZ_BSOC01000005.1"/>
</dbReference>
<evidence type="ECO:0000313" key="2">
    <source>
        <dbReference type="Proteomes" id="UP001430193"/>
    </source>
</evidence>
<comment type="caution">
    <text evidence="1">The sequence shown here is derived from an EMBL/GenBank/DDBJ whole genome shotgun (WGS) entry which is preliminary data.</text>
</comment>
<keyword evidence="2" id="KW-1185">Reference proteome</keyword>
<organism evidence="1 2">
    <name type="scientific">Dyella mobilis</name>
    <dbReference type="NCBI Taxonomy" id="1849582"/>
    <lineage>
        <taxon>Bacteria</taxon>
        <taxon>Pseudomonadati</taxon>
        <taxon>Pseudomonadota</taxon>
        <taxon>Gammaproteobacteria</taxon>
        <taxon>Lysobacterales</taxon>
        <taxon>Rhodanobacteraceae</taxon>
        <taxon>Dyella</taxon>
    </lineage>
</organism>